<accession>A0A5P8KE94</accession>
<evidence type="ECO:0000256" key="1">
    <source>
        <dbReference type="ARBA" id="ARBA00022801"/>
    </source>
</evidence>
<dbReference type="EMBL" id="CP045096">
    <property type="protein sequence ID" value="QFR01654.1"/>
    <property type="molecule type" value="Genomic_DNA"/>
</dbReference>
<dbReference type="InterPro" id="IPR013094">
    <property type="entry name" value="AB_hydrolase_3"/>
</dbReference>
<dbReference type="PANTHER" id="PTHR48081:SF8">
    <property type="entry name" value="ALPHA_BETA HYDROLASE FOLD-3 DOMAIN-CONTAINING PROTEIN-RELATED"/>
    <property type="match status" value="1"/>
</dbReference>
<proteinExistence type="predicted"/>
<dbReference type="InterPro" id="IPR029058">
    <property type="entry name" value="AB_hydrolase_fold"/>
</dbReference>
<dbReference type="Proteomes" id="UP000327294">
    <property type="component" value="Chromosome"/>
</dbReference>
<dbReference type="RefSeq" id="WP_152172981.1">
    <property type="nucleotide sequence ID" value="NZ_CP045096.1"/>
</dbReference>
<dbReference type="KEGG" id="sphv:F9278_41880"/>
<sequence>MTTNPRRPPFDPDVAEALARMAEESANGTPWTMATTLRLDNLAELRELSKDAFGEDLNAFGAECEDFLIPGHLGDEIALSVYRRPGSSGPRPCVFNIHGGGMVIGDRFFGLSLALPWIKEHDAVVTTVEYRLAPEYPDPYPVEDCYAALEWVAEHAEEIGVDIGRLVLVGASAGGGLAAGTALLARDRGGPVPAGQMLLCPMLDDRDHTDSARQFEGLGVWNRESNRTGWAALLGERSGGPDVSVYAAPGRATDLSGLPPAFIDVGSAEVFRDEDVAYASRIWADGGVAELHVWPGGTHAWEELAPRGEMARQAATVRNSWLARLLAS</sequence>
<dbReference type="Pfam" id="PF07859">
    <property type="entry name" value="Abhydrolase_3"/>
    <property type="match status" value="1"/>
</dbReference>
<dbReference type="GO" id="GO:0016787">
    <property type="term" value="F:hydrolase activity"/>
    <property type="evidence" value="ECO:0007669"/>
    <property type="project" value="UniProtKB-KW"/>
</dbReference>
<protein>
    <submittedName>
        <fullName evidence="3">Alpha/beta hydrolase</fullName>
    </submittedName>
</protein>
<feature type="domain" description="Alpha/beta hydrolase fold-3" evidence="2">
    <location>
        <begin position="94"/>
        <end position="301"/>
    </location>
</feature>
<reference evidence="3 4" key="1">
    <citation type="submission" date="2019-10" db="EMBL/GenBank/DDBJ databases">
        <title>Streptomyces sp. strain GY16 isolated from leaves of Broussonetia papyrifera.</title>
        <authorList>
            <person name="Mo P."/>
        </authorList>
    </citation>
    <scope>NUCLEOTIDE SEQUENCE [LARGE SCALE GENOMIC DNA]</scope>
    <source>
        <strain evidence="3 4">GY16</strain>
    </source>
</reference>
<keyword evidence="4" id="KW-1185">Reference proteome</keyword>
<dbReference type="SUPFAM" id="SSF53474">
    <property type="entry name" value="alpha/beta-Hydrolases"/>
    <property type="match status" value="1"/>
</dbReference>
<dbReference type="InterPro" id="IPR050300">
    <property type="entry name" value="GDXG_lipolytic_enzyme"/>
</dbReference>
<evidence type="ECO:0000313" key="3">
    <source>
        <dbReference type="EMBL" id="QFR01654.1"/>
    </source>
</evidence>
<dbReference type="PANTHER" id="PTHR48081">
    <property type="entry name" value="AB HYDROLASE SUPERFAMILY PROTEIN C4A8.06C"/>
    <property type="match status" value="1"/>
</dbReference>
<dbReference type="Gene3D" id="3.40.50.1820">
    <property type="entry name" value="alpha/beta hydrolase"/>
    <property type="match status" value="1"/>
</dbReference>
<gene>
    <name evidence="3" type="ORF">F9278_41880</name>
</gene>
<evidence type="ECO:0000313" key="4">
    <source>
        <dbReference type="Proteomes" id="UP000327294"/>
    </source>
</evidence>
<dbReference type="AlphaFoldDB" id="A0A5P8KE94"/>
<organism evidence="3 4">
    <name type="scientific">Streptomyces phaeolivaceus</name>
    <dbReference type="NCBI Taxonomy" id="2653200"/>
    <lineage>
        <taxon>Bacteria</taxon>
        <taxon>Bacillati</taxon>
        <taxon>Actinomycetota</taxon>
        <taxon>Actinomycetes</taxon>
        <taxon>Kitasatosporales</taxon>
        <taxon>Streptomycetaceae</taxon>
        <taxon>Streptomyces</taxon>
    </lineage>
</organism>
<name>A0A5P8KE94_9ACTN</name>
<evidence type="ECO:0000259" key="2">
    <source>
        <dbReference type="Pfam" id="PF07859"/>
    </source>
</evidence>
<keyword evidence="1 3" id="KW-0378">Hydrolase</keyword>